<keyword evidence="2" id="KW-0732">Signal</keyword>
<dbReference type="KEGG" id="vnx:VNE69_11158"/>
<evidence type="ECO:0000313" key="3">
    <source>
        <dbReference type="EMBL" id="WUR04995.1"/>
    </source>
</evidence>
<protein>
    <submittedName>
        <fullName evidence="3">L-type lectin-like domain-containing protein</fullName>
    </submittedName>
</protein>
<keyword evidence="4" id="KW-1185">Reference proteome</keyword>
<dbReference type="Proteomes" id="UP001334084">
    <property type="component" value="Chromosome 11"/>
</dbReference>
<organism evidence="3 4">
    <name type="scientific">Vairimorpha necatrix</name>
    <dbReference type="NCBI Taxonomy" id="6039"/>
    <lineage>
        <taxon>Eukaryota</taxon>
        <taxon>Fungi</taxon>
        <taxon>Fungi incertae sedis</taxon>
        <taxon>Microsporidia</taxon>
        <taxon>Nosematidae</taxon>
        <taxon>Vairimorpha</taxon>
    </lineage>
</organism>
<gene>
    <name evidence="3" type="ORF">VNE69_11158</name>
</gene>
<keyword evidence="1" id="KW-1133">Transmembrane helix</keyword>
<feature type="signal peptide" evidence="2">
    <location>
        <begin position="1"/>
        <end position="21"/>
    </location>
</feature>
<sequence>MFSKTFLLLFIHLLSPSICSSYTETPSSSIKYIPNSSNDLVGVKGLKSSPDGLILRRSLDQGGIVYFLADNKYPEWSFSYTITDLNLHFPEEGGVYLWYTQDDQDFGDFRGGHNIFHGMMAGIEFKGLSPELVFAFNSGEDLKDTTSLYRDSFSPDRLKNVKDLTIKVIVTRNNFKIELYNDTKLIYDHMRIVSVQPHKLLGIDKRFSITSYYKYTSSEKAFKLIKAQLYSRQEHDDYDSDKINSESIKIPTPDEILHSDKEMRHFIANFQYFQEYIKSVLGDTDNPSIKYFSNKILEKVEGINKKLSEGISQHISERVNDMDIRLQSIQKNMTDLIHKFEQKEEKTSHVWIYLVLGSILLSILGFREYFKMTHNKSL</sequence>
<dbReference type="GeneID" id="90542832"/>
<keyword evidence="1" id="KW-0472">Membrane</keyword>
<name>A0AAX4JG27_9MICR</name>
<accession>A0AAX4JG27</accession>
<dbReference type="SUPFAM" id="SSF49899">
    <property type="entry name" value="Concanavalin A-like lectins/glucanases"/>
    <property type="match status" value="1"/>
</dbReference>
<feature type="transmembrane region" description="Helical" evidence="1">
    <location>
        <begin position="350"/>
        <end position="370"/>
    </location>
</feature>
<dbReference type="EMBL" id="CP142736">
    <property type="protein sequence ID" value="WUR04995.1"/>
    <property type="molecule type" value="Genomic_DNA"/>
</dbReference>
<dbReference type="RefSeq" id="XP_065331140.1">
    <property type="nucleotide sequence ID" value="XM_065475068.1"/>
</dbReference>
<dbReference type="InterPro" id="IPR013320">
    <property type="entry name" value="ConA-like_dom_sf"/>
</dbReference>
<proteinExistence type="predicted"/>
<keyword evidence="1" id="KW-0812">Transmembrane</keyword>
<evidence type="ECO:0000256" key="1">
    <source>
        <dbReference type="SAM" id="Phobius"/>
    </source>
</evidence>
<evidence type="ECO:0000256" key="2">
    <source>
        <dbReference type="SAM" id="SignalP"/>
    </source>
</evidence>
<reference evidence="3" key="1">
    <citation type="journal article" date="2024" name="BMC Genomics">
        <title>Functional annotation of a divergent genome using sequence and structure-based similarity.</title>
        <authorList>
            <person name="Svedberg D."/>
            <person name="Winiger R.R."/>
            <person name="Berg A."/>
            <person name="Sharma H."/>
            <person name="Tellgren-Roth C."/>
            <person name="Debrunner-Vossbrinck B.A."/>
            <person name="Vossbrinck C.R."/>
            <person name="Barandun J."/>
        </authorList>
    </citation>
    <scope>NUCLEOTIDE SEQUENCE</scope>
    <source>
        <strain evidence="3">Illinois isolate</strain>
    </source>
</reference>
<evidence type="ECO:0000313" key="4">
    <source>
        <dbReference type="Proteomes" id="UP001334084"/>
    </source>
</evidence>
<feature type="chain" id="PRO_5043478177" evidence="2">
    <location>
        <begin position="22"/>
        <end position="378"/>
    </location>
</feature>
<dbReference type="AlphaFoldDB" id="A0AAX4JG27"/>